<dbReference type="Pfam" id="PF13439">
    <property type="entry name" value="Glyco_transf_4"/>
    <property type="match status" value="1"/>
</dbReference>
<organism evidence="2">
    <name type="scientific">Tepidanaerobacter syntrophicus</name>
    <dbReference type="NCBI Taxonomy" id="224999"/>
    <lineage>
        <taxon>Bacteria</taxon>
        <taxon>Bacillati</taxon>
        <taxon>Bacillota</taxon>
        <taxon>Clostridia</taxon>
        <taxon>Thermosediminibacterales</taxon>
        <taxon>Tepidanaerobacteraceae</taxon>
        <taxon>Tepidanaerobacter</taxon>
    </lineage>
</organism>
<dbReference type="Pfam" id="PF13692">
    <property type="entry name" value="Glyco_trans_1_4"/>
    <property type="match status" value="1"/>
</dbReference>
<dbReference type="RefSeq" id="WP_059031618.1">
    <property type="nucleotide sequence ID" value="NZ_DF976999.1"/>
</dbReference>
<proteinExistence type="predicted"/>
<evidence type="ECO:0000313" key="2">
    <source>
        <dbReference type="EMBL" id="GAQ24565.1"/>
    </source>
</evidence>
<dbReference type="AlphaFoldDB" id="A0A0U9HCN9"/>
<dbReference type="CDD" id="cd03794">
    <property type="entry name" value="GT4_WbuB-like"/>
    <property type="match status" value="1"/>
</dbReference>
<accession>A0A0U9HCN9</accession>
<evidence type="ECO:0000313" key="3">
    <source>
        <dbReference type="Proteomes" id="UP000062160"/>
    </source>
</evidence>
<dbReference type="PANTHER" id="PTHR45947">
    <property type="entry name" value="SULFOQUINOVOSYL TRANSFERASE SQD2"/>
    <property type="match status" value="1"/>
</dbReference>
<dbReference type="OrthoDB" id="9816564at2"/>
<dbReference type="PANTHER" id="PTHR45947:SF3">
    <property type="entry name" value="SULFOQUINOVOSYL TRANSFERASE SQD2"/>
    <property type="match status" value="1"/>
</dbReference>
<feature type="domain" description="Glycosyltransferase subfamily 4-like N-terminal" evidence="1">
    <location>
        <begin position="20"/>
        <end position="203"/>
    </location>
</feature>
<dbReference type="STRING" id="224999.GCA_001485475_00564"/>
<keyword evidence="3" id="KW-1185">Reference proteome</keyword>
<name>A0A0U9HCN9_9FIRM</name>
<sequence length="406" mass="46623">MKNIWILNHYAKPSGGRHYKFAENLIKRGYNVKIFCASTVHNSNQNMITDSRKYLYELHNDVPFIIIRARNYKGNGAERIKNMIDYTAGLMSVSKKFDTEKPDVIYASSPHPLTWLAGYKLSKRYGAKFIVETRDLWPETFVAMGKMSKNSIPAKILYKIEKFIYQKADKLIFTFPGGKDYVESIGLDSSKVRYINNGVDLEEFNQNKTRYVLEDEDLGDDSTFKVLFTGAIGEANAIYRIVDAAKIFIDKGIEDIKFYIFGDGPEKEKLQNRVQEDKVTNVIFKGRVDKRYVPSILSRADLNIFCLEYLPNLFKYGLSPNKMFEYFASGHPIVSNVECGYDMLEKYKCGITVKGGSAEALAEGILKFYNMPKEEYDTYCNNALKAARDFDFKILTDKLEEVILED</sequence>
<gene>
    <name evidence="2" type="ORF">TSYNT_5412</name>
</gene>
<dbReference type="Proteomes" id="UP000062160">
    <property type="component" value="Unassembled WGS sequence"/>
</dbReference>
<dbReference type="SUPFAM" id="SSF53756">
    <property type="entry name" value="UDP-Glycosyltransferase/glycogen phosphorylase"/>
    <property type="match status" value="1"/>
</dbReference>
<dbReference type="InterPro" id="IPR050194">
    <property type="entry name" value="Glycosyltransferase_grp1"/>
</dbReference>
<dbReference type="GO" id="GO:0016758">
    <property type="term" value="F:hexosyltransferase activity"/>
    <property type="evidence" value="ECO:0007669"/>
    <property type="project" value="TreeGrafter"/>
</dbReference>
<reference evidence="2" key="1">
    <citation type="journal article" date="2016" name="Genome Announc.">
        <title>Draft Genome Sequence of the Syntrophic Lactate-Degrading Bacterium Tepidanaerobacter syntrophicus JLT.</title>
        <authorList>
            <person name="Matsuura N."/>
            <person name="Ohashi A."/>
            <person name="Tourlousse D.M."/>
            <person name="Sekiguchi Y."/>
        </authorList>
    </citation>
    <scope>NUCLEOTIDE SEQUENCE [LARGE SCALE GENOMIC DNA]</scope>
    <source>
        <strain evidence="2">JL</strain>
    </source>
</reference>
<evidence type="ECO:0000259" key="1">
    <source>
        <dbReference type="Pfam" id="PF13439"/>
    </source>
</evidence>
<keyword evidence="2" id="KW-0808">Transferase</keyword>
<dbReference type="EMBL" id="DF976999">
    <property type="protein sequence ID" value="GAQ24565.1"/>
    <property type="molecule type" value="Genomic_DNA"/>
</dbReference>
<dbReference type="InterPro" id="IPR028098">
    <property type="entry name" value="Glyco_trans_4-like_N"/>
</dbReference>
<dbReference type="Gene3D" id="3.40.50.2000">
    <property type="entry name" value="Glycogen Phosphorylase B"/>
    <property type="match status" value="2"/>
</dbReference>
<protein>
    <submittedName>
        <fullName evidence="2">Glycosyltransferase</fullName>
    </submittedName>
</protein>